<dbReference type="AlphaFoldDB" id="A0A1F5VIV4"/>
<dbReference type="EMBL" id="MFHD01000003">
    <property type="protein sequence ID" value="OGF63397.1"/>
    <property type="molecule type" value="Genomic_DNA"/>
</dbReference>
<dbReference type="STRING" id="1798325.A2834_04260"/>
<sequence>MEQSDKKAIGECLVLNFKLNKAVLDLLQEVRSEFRLYRDNPNDPAYQRMERTEDGISALQKELKGKLKIFSVLPEVKYDSKHRALLPCKNCKKEMPFKHIADMAHGISGAYMSGTERYECTECGHAIYSGDNLTEKLDLEFRYE</sequence>
<reference evidence="1 2" key="1">
    <citation type="journal article" date="2016" name="Nat. Commun.">
        <title>Thousands of microbial genomes shed light on interconnected biogeochemical processes in an aquifer system.</title>
        <authorList>
            <person name="Anantharaman K."/>
            <person name="Brown C.T."/>
            <person name="Hug L.A."/>
            <person name="Sharon I."/>
            <person name="Castelle C.J."/>
            <person name="Probst A.J."/>
            <person name="Thomas B.C."/>
            <person name="Singh A."/>
            <person name="Wilkins M.J."/>
            <person name="Karaoz U."/>
            <person name="Brodie E.L."/>
            <person name="Williams K.H."/>
            <person name="Hubbard S.S."/>
            <person name="Banfield J.F."/>
        </authorList>
    </citation>
    <scope>NUCLEOTIDE SEQUENCE [LARGE SCALE GENOMIC DNA]</scope>
</reference>
<protein>
    <submittedName>
        <fullName evidence="1">Uncharacterized protein</fullName>
    </submittedName>
</protein>
<dbReference type="Proteomes" id="UP000179251">
    <property type="component" value="Unassembled WGS sequence"/>
</dbReference>
<name>A0A1F5VIV4_9BACT</name>
<organism evidence="1 2">
    <name type="scientific">Candidatus Giovannonibacteria bacterium RIFCSPHIGHO2_01_FULL_45_23</name>
    <dbReference type="NCBI Taxonomy" id="1798325"/>
    <lineage>
        <taxon>Bacteria</taxon>
        <taxon>Candidatus Giovannoniibacteriota</taxon>
    </lineage>
</organism>
<gene>
    <name evidence="1" type="ORF">A2834_04260</name>
</gene>
<evidence type="ECO:0000313" key="1">
    <source>
        <dbReference type="EMBL" id="OGF63397.1"/>
    </source>
</evidence>
<comment type="caution">
    <text evidence="1">The sequence shown here is derived from an EMBL/GenBank/DDBJ whole genome shotgun (WGS) entry which is preliminary data.</text>
</comment>
<proteinExistence type="predicted"/>
<accession>A0A1F5VIV4</accession>
<evidence type="ECO:0000313" key="2">
    <source>
        <dbReference type="Proteomes" id="UP000179251"/>
    </source>
</evidence>